<comment type="caution">
    <text evidence="2">The sequence shown here is derived from an EMBL/GenBank/DDBJ whole genome shotgun (WGS) entry which is preliminary data.</text>
</comment>
<organism evidence="2 3">
    <name type="scientific">Chloebia gouldiae</name>
    <name type="common">Gouldian finch</name>
    <name type="synonym">Erythrura gouldiae</name>
    <dbReference type="NCBI Taxonomy" id="44316"/>
    <lineage>
        <taxon>Eukaryota</taxon>
        <taxon>Metazoa</taxon>
        <taxon>Chordata</taxon>
        <taxon>Craniata</taxon>
        <taxon>Vertebrata</taxon>
        <taxon>Euteleostomi</taxon>
        <taxon>Archelosauria</taxon>
        <taxon>Archosauria</taxon>
        <taxon>Dinosauria</taxon>
        <taxon>Saurischia</taxon>
        <taxon>Theropoda</taxon>
        <taxon>Coelurosauria</taxon>
        <taxon>Aves</taxon>
        <taxon>Neognathae</taxon>
        <taxon>Neoaves</taxon>
        <taxon>Telluraves</taxon>
        <taxon>Australaves</taxon>
        <taxon>Passeriformes</taxon>
        <taxon>Passeroidea</taxon>
        <taxon>Passeridae</taxon>
        <taxon>Chloebia</taxon>
    </lineage>
</organism>
<sequence length="61" mass="6739">MRNFKSLIGFHNSVTEQNHLPPCSAGQRQSVLVEKDEKDEEDMSLDSGDELSEIEICSGAS</sequence>
<feature type="compositionally biased region" description="Acidic residues" evidence="1">
    <location>
        <begin position="37"/>
        <end position="53"/>
    </location>
</feature>
<evidence type="ECO:0000313" key="3">
    <source>
        <dbReference type="Proteomes" id="UP000276834"/>
    </source>
</evidence>
<accession>A0A3L8SBD2</accession>
<dbReference type="OrthoDB" id="5960959at2759"/>
<protein>
    <submittedName>
        <fullName evidence="2">Uncharacterized protein</fullName>
    </submittedName>
</protein>
<dbReference type="EMBL" id="QUSF01000032">
    <property type="protein sequence ID" value="RLV99548.1"/>
    <property type="molecule type" value="Genomic_DNA"/>
</dbReference>
<feature type="region of interest" description="Disordered" evidence="1">
    <location>
        <begin position="34"/>
        <end position="61"/>
    </location>
</feature>
<evidence type="ECO:0000313" key="2">
    <source>
        <dbReference type="EMBL" id="RLV99548.1"/>
    </source>
</evidence>
<name>A0A3L8SBD2_CHLGU</name>
<proteinExistence type="predicted"/>
<dbReference type="Proteomes" id="UP000276834">
    <property type="component" value="Unassembled WGS sequence"/>
</dbReference>
<gene>
    <name evidence="2" type="ORF">DV515_00009706</name>
</gene>
<reference evidence="2 3" key="1">
    <citation type="journal article" date="2018" name="Proc. R. Soc. B">
        <title>A non-coding region near Follistatin controls head colour polymorphism in the Gouldian finch.</title>
        <authorList>
            <person name="Toomey M.B."/>
            <person name="Marques C.I."/>
            <person name="Andrade P."/>
            <person name="Araujo P.M."/>
            <person name="Sabatino S."/>
            <person name="Gazda M.A."/>
            <person name="Afonso S."/>
            <person name="Lopes R.J."/>
            <person name="Corbo J.C."/>
            <person name="Carneiro M."/>
        </authorList>
    </citation>
    <scope>NUCLEOTIDE SEQUENCE [LARGE SCALE GENOMIC DNA]</scope>
    <source>
        <strain evidence="2">Red01</strain>
        <tissue evidence="2">Muscle</tissue>
    </source>
</reference>
<keyword evidence="3" id="KW-1185">Reference proteome</keyword>
<feature type="non-terminal residue" evidence="2">
    <location>
        <position position="61"/>
    </location>
</feature>
<dbReference type="AlphaFoldDB" id="A0A3L8SBD2"/>
<evidence type="ECO:0000256" key="1">
    <source>
        <dbReference type="SAM" id="MobiDB-lite"/>
    </source>
</evidence>